<dbReference type="CDD" id="cd03467">
    <property type="entry name" value="Rieske"/>
    <property type="match status" value="1"/>
</dbReference>
<dbReference type="GO" id="GO:0016020">
    <property type="term" value="C:membrane"/>
    <property type="evidence" value="ECO:0007669"/>
    <property type="project" value="InterPro"/>
</dbReference>
<evidence type="ECO:0000313" key="12">
    <source>
        <dbReference type="Proteomes" id="UP000319514"/>
    </source>
</evidence>
<comment type="caution">
    <text evidence="11">The sequence shown here is derived from an EMBL/GenBank/DDBJ whole genome shotgun (WGS) entry which is preliminary data.</text>
</comment>
<name>A0A542ZJX3_9MICO</name>
<evidence type="ECO:0000259" key="10">
    <source>
        <dbReference type="PROSITE" id="PS51296"/>
    </source>
</evidence>
<keyword evidence="4" id="KW-0479">Metal-binding</keyword>
<proteinExistence type="predicted"/>
<organism evidence="11 12">
    <name type="scientific">Oryzihumus leptocrescens</name>
    <dbReference type="NCBI Taxonomy" id="297536"/>
    <lineage>
        <taxon>Bacteria</taxon>
        <taxon>Bacillati</taxon>
        <taxon>Actinomycetota</taxon>
        <taxon>Actinomycetes</taxon>
        <taxon>Micrococcales</taxon>
        <taxon>Intrasporangiaceae</taxon>
        <taxon>Oryzihumus</taxon>
    </lineage>
</organism>
<evidence type="ECO:0000256" key="2">
    <source>
        <dbReference type="ARBA" id="ARBA00015816"/>
    </source>
</evidence>
<dbReference type="InterPro" id="IPR017941">
    <property type="entry name" value="Rieske_2Fe-2S"/>
</dbReference>
<dbReference type="InterPro" id="IPR005805">
    <property type="entry name" value="Rieske_Fe-S_prot_C"/>
</dbReference>
<dbReference type="Proteomes" id="UP000319514">
    <property type="component" value="Unassembled WGS sequence"/>
</dbReference>
<dbReference type="AlphaFoldDB" id="A0A542ZJX3"/>
<evidence type="ECO:0000256" key="8">
    <source>
        <dbReference type="ARBA" id="ARBA00029586"/>
    </source>
</evidence>
<dbReference type="PANTHER" id="PTHR10134">
    <property type="entry name" value="CYTOCHROME B-C1 COMPLEX SUBUNIT RIESKE, MITOCHONDRIAL"/>
    <property type="match status" value="1"/>
</dbReference>
<gene>
    <name evidence="11" type="ORF">FB474_2048</name>
</gene>
<dbReference type="GO" id="GO:0051537">
    <property type="term" value="F:2 iron, 2 sulfur cluster binding"/>
    <property type="evidence" value="ECO:0007669"/>
    <property type="project" value="UniProtKB-KW"/>
</dbReference>
<keyword evidence="6" id="KW-0411">Iron-sulfur</keyword>
<reference evidence="11 12" key="1">
    <citation type="submission" date="2019-06" db="EMBL/GenBank/DDBJ databases">
        <title>Sequencing the genomes of 1000 actinobacteria strains.</title>
        <authorList>
            <person name="Klenk H.-P."/>
        </authorList>
    </citation>
    <scope>NUCLEOTIDE SEQUENCE [LARGE SCALE GENOMIC DNA]</scope>
    <source>
        <strain evidence="11 12">DSM 18082</strain>
    </source>
</reference>
<evidence type="ECO:0000256" key="1">
    <source>
        <dbReference type="ARBA" id="ARBA00002494"/>
    </source>
</evidence>
<dbReference type="GO" id="GO:0016705">
    <property type="term" value="F:oxidoreductase activity, acting on paired donors, with incorporation or reduction of molecular oxygen"/>
    <property type="evidence" value="ECO:0007669"/>
    <property type="project" value="UniProtKB-ARBA"/>
</dbReference>
<feature type="domain" description="Rieske" evidence="10">
    <location>
        <begin position="66"/>
        <end position="158"/>
    </location>
</feature>
<keyword evidence="7" id="KW-1015">Disulfide bond</keyword>
<evidence type="ECO:0000256" key="3">
    <source>
        <dbReference type="ARBA" id="ARBA00022714"/>
    </source>
</evidence>
<comment type="cofactor">
    <cofactor evidence="9">
        <name>[2Fe-2S] cluster</name>
        <dbReference type="ChEBI" id="CHEBI:190135"/>
    </cofactor>
</comment>
<dbReference type="FunFam" id="2.102.10.10:FF:000016">
    <property type="entry name" value="Nitrite reductase/ring-hydroxylating ferredoxin subunit"/>
    <property type="match status" value="1"/>
</dbReference>
<dbReference type="SUPFAM" id="SSF50022">
    <property type="entry name" value="ISP domain"/>
    <property type="match status" value="1"/>
</dbReference>
<evidence type="ECO:0000313" key="11">
    <source>
        <dbReference type="EMBL" id="TQL60652.1"/>
    </source>
</evidence>
<dbReference type="PROSITE" id="PS51318">
    <property type="entry name" value="TAT"/>
    <property type="match status" value="1"/>
</dbReference>
<dbReference type="Gene3D" id="2.102.10.10">
    <property type="entry name" value="Rieske [2Fe-2S] iron-sulphur domain"/>
    <property type="match status" value="1"/>
</dbReference>
<dbReference type="PROSITE" id="PS51296">
    <property type="entry name" value="RIESKE"/>
    <property type="match status" value="1"/>
</dbReference>
<dbReference type="EMBL" id="VFOQ01000001">
    <property type="protein sequence ID" value="TQL60652.1"/>
    <property type="molecule type" value="Genomic_DNA"/>
</dbReference>
<dbReference type="PRINTS" id="PR00162">
    <property type="entry name" value="RIESKE"/>
</dbReference>
<evidence type="ECO:0000256" key="7">
    <source>
        <dbReference type="ARBA" id="ARBA00023157"/>
    </source>
</evidence>
<dbReference type="InterPro" id="IPR014349">
    <property type="entry name" value="Rieske_Fe-S_prot"/>
</dbReference>
<dbReference type="InterPro" id="IPR006311">
    <property type="entry name" value="TAT_signal"/>
</dbReference>
<dbReference type="GO" id="GO:0046872">
    <property type="term" value="F:metal ion binding"/>
    <property type="evidence" value="ECO:0007669"/>
    <property type="project" value="UniProtKB-KW"/>
</dbReference>
<protein>
    <recommendedName>
        <fullName evidence="2">Cytochrome bc1 complex Rieske iron-sulfur subunit</fullName>
    </recommendedName>
    <alternativeName>
        <fullName evidence="8">Cytochrome bc1 reductase complex subunit QcrA</fullName>
    </alternativeName>
</protein>
<comment type="function">
    <text evidence="1">Iron-sulfur subunit of the cytochrome bc1 complex, an essential component of the respiratory electron transport chain required for ATP synthesis. The bc1 complex catalyzes the oxidation of menaquinol and the reduction of cytochrome c in the respiratory chain. The bc1 complex operates through a Q-cycle mechanism that couples electron transfer to generation of the proton gradient that drives ATP synthesis.</text>
</comment>
<keyword evidence="3" id="KW-0001">2Fe-2S</keyword>
<dbReference type="InterPro" id="IPR036922">
    <property type="entry name" value="Rieske_2Fe-2S_sf"/>
</dbReference>
<sequence>MTELDHQTPVEACAGCLDRRTVLRGAGAIGAAAAGVGVLAACGSSAGQAASSAASQAVGSATDAAKNAVKSAQVPVGGGKVLTDAKVVITQPTSGQFKAFSAVCTHQGCIVADVSGGTINCGCHGSQYDIATGAVKRGPATAPLAPKSVKVGADGITVT</sequence>
<evidence type="ECO:0000256" key="6">
    <source>
        <dbReference type="ARBA" id="ARBA00023014"/>
    </source>
</evidence>
<accession>A0A542ZJX3</accession>
<dbReference type="GO" id="GO:0004497">
    <property type="term" value="F:monooxygenase activity"/>
    <property type="evidence" value="ECO:0007669"/>
    <property type="project" value="UniProtKB-ARBA"/>
</dbReference>
<dbReference type="RefSeq" id="WP_246092125.1">
    <property type="nucleotide sequence ID" value="NZ_BAAAKX010000002.1"/>
</dbReference>
<evidence type="ECO:0000256" key="5">
    <source>
        <dbReference type="ARBA" id="ARBA00023004"/>
    </source>
</evidence>
<keyword evidence="5" id="KW-0408">Iron</keyword>
<dbReference type="Pfam" id="PF00355">
    <property type="entry name" value="Rieske"/>
    <property type="match status" value="1"/>
</dbReference>
<keyword evidence="12" id="KW-1185">Reference proteome</keyword>
<evidence type="ECO:0000256" key="4">
    <source>
        <dbReference type="ARBA" id="ARBA00022723"/>
    </source>
</evidence>
<evidence type="ECO:0000256" key="9">
    <source>
        <dbReference type="ARBA" id="ARBA00034078"/>
    </source>
</evidence>